<dbReference type="AlphaFoldDB" id="B0T0G8"/>
<dbReference type="HOGENOM" id="CLU_511651_0_0_5"/>
<reference evidence="1" key="1">
    <citation type="submission" date="2008-01" db="EMBL/GenBank/DDBJ databases">
        <title>Complete sequence of chromosome of Caulobacter sp. K31.</title>
        <authorList>
            <consortium name="US DOE Joint Genome Institute"/>
            <person name="Copeland A."/>
            <person name="Lucas S."/>
            <person name="Lapidus A."/>
            <person name="Barry K."/>
            <person name="Glavina del Rio T."/>
            <person name="Dalin E."/>
            <person name="Tice H."/>
            <person name="Pitluck S."/>
            <person name="Bruce D."/>
            <person name="Goodwin L."/>
            <person name="Thompson L.S."/>
            <person name="Brettin T."/>
            <person name="Detter J.C."/>
            <person name="Han C."/>
            <person name="Schmutz J."/>
            <person name="Larimer F."/>
            <person name="Land M."/>
            <person name="Hauser L."/>
            <person name="Kyrpides N."/>
            <person name="Kim E."/>
            <person name="Stephens C."/>
            <person name="Richardson P."/>
        </authorList>
    </citation>
    <scope>NUCLEOTIDE SEQUENCE [LARGE SCALE GENOMIC DNA]</scope>
    <source>
        <strain evidence="1">K31</strain>
    </source>
</reference>
<dbReference type="KEGG" id="cak:Caul_1484"/>
<dbReference type="STRING" id="366602.Caul_1484"/>
<sequence>MKPLVRILIVTDRYDGGFLHWTSHEPNRAFHLGEFIDVLLNTTWLGFKIEITKAHRDAPGPGGEAAMKASTGADVVGFRFDQGFTVNGVARVLADYDMVLLFAIERGAEDIDPAFAPQTEAIAQYMEKGGGFFATGDHEDLGSEVGRIIPRVRSMRRWWSPYNPKGHPPAPEGQGSDRYDTVRPGPDHVVQFEDQSDEIAQEIHPAWYSGGIKISGGYLAKSRYPHPLLCSPAGVITYLPDHMHEGHCEVPDNFETLTYKLAGATVAEFPTDGDPDLAPEVIATGDVIGGHTTPAIANADNFTDTDIVTARSFGVIAAWDGHRVKRGRVVVDSTWHHFFNINLTGDMALKGLGGFPQNDQRLFGFYIPDGNGGRKASPHYEAIKAYYRNIIYWLIPAKRHKVVWWNALLDIAAFPRLKEELPYHGQSLDPGRIGDKLGPQGGFDFQRCYYWGGLADQYLAMARGACGRLIIRDILYKPKIPWWEWIQETYDPWERAPIDQRPEFERFAVLGALGLAPRPEVLLQAGLGAALLMAGAVGDARAPGLSAKAVEALDAAWGQSLERLTEAYEARLEEGLRLGAGFKDVLGRRASAKPPTTEPGVTKR</sequence>
<dbReference type="OrthoDB" id="5937513at2"/>
<name>B0T0G8_CAUSK</name>
<gene>
    <name evidence="1" type="ordered locus">Caul_1484</name>
</gene>
<accession>B0T0G8</accession>
<protein>
    <submittedName>
        <fullName evidence="1">Uncharacterized protein</fullName>
    </submittedName>
</protein>
<evidence type="ECO:0000313" key="1">
    <source>
        <dbReference type="EMBL" id="ABZ70614.1"/>
    </source>
</evidence>
<proteinExistence type="predicted"/>
<dbReference type="EMBL" id="CP000927">
    <property type="protein sequence ID" value="ABZ70614.1"/>
    <property type="molecule type" value="Genomic_DNA"/>
</dbReference>
<dbReference type="eggNOG" id="ENOG502Z8HJ">
    <property type="taxonomic scope" value="Bacteria"/>
</dbReference>
<organism evidence="1">
    <name type="scientific">Caulobacter sp. (strain K31)</name>
    <dbReference type="NCBI Taxonomy" id="366602"/>
    <lineage>
        <taxon>Bacteria</taxon>
        <taxon>Pseudomonadati</taxon>
        <taxon>Pseudomonadota</taxon>
        <taxon>Alphaproteobacteria</taxon>
        <taxon>Caulobacterales</taxon>
        <taxon>Caulobacteraceae</taxon>
        <taxon>Caulobacter</taxon>
    </lineage>
</organism>